<dbReference type="AlphaFoldDB" id="A0A0F7ZMA0"/>
<proteinExistence type="predicted"/>
<dbReference type="EMBL" id="KQ030559">
    <property type="protein sequence ID" value="KJZ71845.1"/>
    <property type="molecule type" value="Genomic_DNA"/>
</dbReference>
<keyword evidence="2" id="KW-1185">Reference proteome</keyword>
<dbReference type="OrthoDB" id="3204049at2759"/>
<sequence length="426" mass="49870">MAHQAHNIPWNILTTNLKPILRPSHGQRDKECSNFYLRLEPGQAGQLRHFVAAFARNIDDHTRSERAKYEETYPVPSRTDILLTDAVVEKISPAVLWFRQRSSFHSSLSKVDPESPKSFCRHQDECSCAVPFRERRVEAFLRQHVQNNCYEFWNYNSHAFYNLEIVKLLLLYGEIEPILRICAHPDNDLLSWQSQTQCYDLDHDLGWEHIYLVALDAYICLNICYCFPELWDSKSGWTATRDYRDTYLYQSMLKHCTLSGTTSEVPMLPHRHFFGIADDHFVKTEYTLPFGTSSLAHFLTSGEAELGRTRLKPGTAKYVSRILRERGIPQELVLSILGFVDQTPRSRLSMPHDPLHLANETELRRYLTYCWKLVIRCNIMAQELDRVVDWEQIITAVLRDRLSSPGNRVWCKYDYDAENRDVMRFI</sequence>
<accession>A0A0F7ZMA0</accession>
<gene>
    <name evidence="1" type="ORF">HIM_08773</name>
</gene>
<evidence type="ECO:0000313" key="2">
    <source>
        <dbReference type="Proteomes" id="UP000054481"/>
    </source>
</evidence>
<reference evidence="1 2" key="1">
    <citation type="journal article" date="2014" name="Genome Biol. Evol.">
        <title>Comparative genomics and transcriptomics analyses reveal divergent lifestyle features of nematode endoparasitic fungus Hirsutella minnesotensis.</title>
        <authorList>
            <person name="Lai Y."/>
            <person name="Liu K."/>
            <person name="Zhang X."/>
            <person name="Zhang X."/>
            <person name="Li K."/>
            <person name="Wang N."/>
            <person name="Shu C."/>
            <person name="Wu Y."/>
            <person name="Wang C."/>
            <person name="Bushley K.E."/>
            <person name="Xiang M."/>
            <person name="Liu X."/>
        </authorList>
    </citation>
    <scope>NUCLEOTIDE SEQUENCE [LARGE SCALE GENOMIC DNA]</scope>
    <source>
        <strain evidence="1 2">3608</strain>
    </source>
</reference>
<protein>
    <submittedName>
        <fullName evidence="1">Uncharacterized protein</fullName>
    </submittedName>
</protein>
<evidence type="ECO:0000313" key="1">
    <source>
        <dbReference type="EMBL" id="KJZ71845.1"/>
    </source>
</evidence>
<name>A0A0F7ZMA0_9HYPO</name>
<organism evidence="1 2">
    <name type="scientific">Hirsutella minnesotensis 3608</name>
    <dbReference type="NCBI Taxonomy" id="1043627"/>
    <lineage>
        <taxon>Eukaryota</taxon>
        <taxon>Fungi</taxon>
        <taxon>Dikarya</taxon>
        <taxon>Ascomycota</taxon>
        <taxon>Pezizomycotina</taxon>
        <taxon>Sordariomycetes</taxon>
        <taxon>Hypocreomycetidae</taxon>
        <taxon>Hypocreales</taxon>
        <taxon>Ophiocordycipitaceae</taxon>
        <taxon>Hirsutella</taxon>
    </lineage>
</organism>
<dbReference type="Proteomes" id="UP000054481">
    <property type="component" value="Unassembled WGS sequence"/>
</dbReference>